<comment type="caution">
    <text evidence="2">The sequence shown here is derived from an EMBL/GenBank/DDBJ whole genome shotgun (WGS) entry which is preliminary data.</text>
</comment>
<keyword evidence="1" id="KW-0812">Transmembrane</keyword>
<protein>
    <recommendedName>
        <fullName evidence="4">Baseplate protein J-like domain-containing protein</fullName>
    </recommendedName>
</protein>
<evidence type="ECO:0008006" key="4">
    <source>
        <dbReference type="Google" id="ProtNLM"/>
    </source>
</evidence>
<keyword evidence="1" id="KW-1133">Transmembrane helix</keyword>
<dbReference type="EMBL" id="PCWK01000038">
    <property type="protein sequence ID" value="PIR02445.1"/>
    <property type="molecule type" value="Genomic_DNA"/>
</dbReference>
<gene>
    <name evidence="2" type="ORF">COV62_01510</name>
</gene>
<evidence type="ECO:0000313" key="3">
    <source>
        <dbReference type="Proteomes" id="UP000231139"/>
    </source>
</evidence>
<feature type="transmembrane region" description="Helical" evidence="1">
    <location>
        <begin position="50"/>
        <end position="67"/>
    </location>
</feature>
<organism evidence="2 3">
    <name type="scientific">Candidatus Nealsonbacteria bacterium CG11_big_fil_rev_8_21_14_0_20_35_11</name>
    <dbReference type="NCBI Taxonomy" id="1974713"/>
    <lineage>
        <taxon>Bacteria</taxon>
        <taxon>Candidatus Nealsoniibacteriota</taxon>
    </lineage>
</organism>
<accession>A0A2H0N2V4</accession>
<dbReference type="AlphaFoldDB" id="A0A2H0N2V4"/>
<evidence type="ECO:0000256" key="1">
    <source>
        <dbReference type="SAM" id="Phobius"/>
    </source>
</evidence>
<reference evidence="2 3" key="1">
    <citation type="submission" date="2017-09" db="EMBL/GenBank/DDBJ databases">
        <title>Depth-based differentiation of microbial function through sediment-hosted aquifers and enrichment of novel symbionts in the deep terrestrial subsurface.</title>
        <authorList>
            <person name="Probst A.J."/>
            <person name="Ladd B."/>
            <person name="Jarett J.K."/>
            <person name="Geller-Mcgrath D.E."/>
            <person name="Sieber C.M."/>
            <person name="Emerson J.B."/>
            <person name="Anantharaman K."/>
            <person name="Thomas B.C."/>
            <person name="Malmstrom R."/>
            <person name="Stieglmeier M."/>
            <person name="Klingl A."/>
            <person name="Woyke T."/>
            <person name="Ryan C.M."/>
            <person name="Banfield J.F."/>
        </authorList>
    </citation>
    <scope>NUCLEOTIDE SEQUENCE [LARGE SCALE GENOMIC DNA]</scope>
    <source>
        <strain evidence="2">CG11_big_fil_rev_8_21_14_0_20_35_11</strain>
    </source>
</reference>
<keyword evidence="1" id="KW-0472">Membrane</keyword>
<proteinExistence type="predicted"/>
<sequence>MVKKVFDIISPEHLLKEDKETEQKSLVFSKRYKEVKKEKTQYAWLSKKRGVIFLISLLILVGIYFFVEGKTTVEITPRQEAITLQTQVVVKSKTSQINFENKIIPGIFFQEVKEFEEKFVSSGEIEKKEKAKGTLRVYNNYSPPSPLTLVKGTHFLSSIQGKSFHSLEVINLPSAKTQEGKLIPGFSDIEIEADEAGENYNIPPATFSIPKLVGTPYYYTTWAESFKPTEGGMKAKVKVVSKQDIEKAKEEFIKNSLRDSEESLKKSIPEGFIFLEDNFLQEVGEINCGAKAEEEKSDFKLFSKINSKVLVFSEGDLKTYSSKIILNSIPPEKKIVPESLTVNFEQKEVNSKEGEVKLDLSISVKIYFPQEEEILKENLKGQELNYALSMLKNLPEIERVNIRISPFWKKKISNNKGDIEIKTQF</sequence>
<dbReference type="Proteomes" id="UP000231139">
    <property type="component" value="Unassembled WGS sequence"/>
</dbReference>
<name>A0A2H0N2V4_9BACT</name>
<evidence type="ECO:0000313" key="2">
    <source>
        <dbReference type="EMBL" id="PIR02445.1"/>
    </source>
</evidence>